<comment type="caution">
    <text evidence="12">The sequence shown here is derived from an EMBL/GenBank/DDBJ whole genome shotgun (WGS) entry which is preliminary data.</text>
</comment>
<dbReference type="InterPro" id="IPR006560">
    <property type="entry name" value="AWS_dom"/>
</dbReference>
<keyword evidence="13" id="KW-1185">Reference proteome</keyword>
<evidence type="ECO:0000259" key="10">
    <source>
        <dbReference type="PROSITE" id="PS50868"/>
    </source>
</evidence>
<evidence type="ECO:0000256" key="1">
    <source>
        <dbReference type="ARBA" id="ARBA00004123"/>
    </source>
</evidence>
<feature type="compositionally biased region" description="Polar residues" evidence="8">
    <location>
        <begin position="739"/>
        <end position="755"/>
    </location>
</feature>
<evidence type="ECO:0000259" key="11">
    <source>
        <dbReference type="PROSITE" id="PS51215"/>
    </source>
</evidence>
<reference evidence="12 13" key="1">
    <citation type="journal article" date="2016" name="PLoS Pathog.">
        <title>Biosynthesis of antibiotic leucinostatins in bio-control fungus Purpureocillium lilacinum and their inhibition on phytophthora revealed by genome mining.</title>
        <authorList>
            <person name="Wang G."/>
            <person name="Liu Z."/>
            <person name="Lin R."/>
            <person name="Li E."/>
            <person name="Mao Z."/>
            <person name="Ling J."/>
            <person name="Yang Y."/>
            <person name="Yin W.B."/>
            <person name="Xie B."/>
        </authorList>
    </citation>
    <scope>NUCLEOTIDE SEQUENCE [LARGE SCALE GENOMIC DNA]</scope>
    <source>
        <strain evidence="12">170</strain>
    </source>
</reference>
<dbReference type="InterPro" id="IPR003616">
    <property type="entry name" value="Post-SET_dom"/>
</dbReference>
<feature type="region of interest" description="Disordered" evidence="8">
    <location>
        <begin position="236"/>
        <end position="273"/>
    </location>
</feature>
<dbReference type="Pfam" id="PF17907">
    <property type="entry name" value="AWS"/>
    <property type="match status" value="1"/>
</dbReference>
<evidence type="ECO:0000313" key="13">
    <source>
        <dbReference type="Proteomes" id="UP000078397"/>
    </source>
</evidence>
<evidence type="ECO:0000313" key="12">
    <source>
        <dbReference type="EMBL" id="OAQ60638.1"/>
    </source>
</evidence>
<sequence length="772" mass="84754">MSLFVESSFSAPATDTSSTLASSSSTPPTTVADSDSQLSDAPKHDVITVANDAIHAAPVQVQEPSPSQSPPAPRRARRARVSEPVYNLSKLSGTSDHGKRRAKGDAVADKRRRTISGDTLVGSIEVAGDGSRPSKVHDKALKAGIDALNLQWSPESLSTPRTRRQAQVSPRPLRYSSRRNGVSAIATSLTNMSKKGRKAVNQGVSKLSRELRRLQDTNEFSGVDERPVVHTVWANGKYVDPNAPPPEPVRKKAKVEEPQEEDSDEEDKEPITNTKKRRVKKYLDKGLYAGQEMPLDVFKGLTMAEKKKLAHLPELAPTGRVNKTMPSLMYTGLRMLIAGRDFKLPFNTCNPLPPGQPKPDEWKKMTKNRFIGDSKDYWRKMPHMHDLSKCVCKPEDGCGDNCQNRIMLYECDAGNCNVGKDFCTNRSFTDLAARRAKGGKYRVGVEVIKTSDRGYGVRSNRSFKANQIIMEYTGEIITEEECERRMNEEYKKNECYYLMSFDQNMIIDATTGSIARFVNHSCNPNCRMIKWIVSGQPRMALFAGDRPILTGDELTYDYNFDPFSAKNVQKCLCGEHNCRGVLGPRPRDVKPPKADIKKAVKATVKAGKRKLKELIGDEEQDKGKAKKRKIAPATGLKRSISNASLKAAKGAATALKKSVSSITVKGKKTMGSKSPAQRRASTGAVIKKTSTKLVKKNGPGGRVAQVSSRASSMTIVAVTDENIKPGKKGKMSPGMGKRTVSTSSKASRVSLSSTGRVLKPSPKAKIRMVPQE</sequence>
<evidence type="ECO:0000256" key="5">
    <source>
        <dbReference type="ARBA" id="ARBA00022679"/>
    </source>
</evidence>
<evidence type="ECO:0000256" key="8">
    <source>
        <dbReference type="SAM" id="MobiDB-lite"/>
    </source>
</evidence>
<evidence type="ECO:0000259" key="9">
    <source>
        <dbReference type="PROSITE" id="PS50280"/>
    </source>
</evidence>
<feature type="domain" description="SET" evidence="9">
    <location>
        <begin position="443"/>
        <end position="559"/>
    </location>
</feature>
<feature type="region of interest" description="Disordered" evidence="8">
    <location>
        <begin position="1"/>
        <end position="114"/>
    </location>
</feature>
<dbReference type="SMART" id="SM00570">
    <property type="entry name" value="AWS"/>
    <property type="match status" value="1"/>
</dbReference>
<dbReference type="FunFam" id="2.170.270.10:FF:000037">
    <property type="entry name" value="Histone-lysine N-methyltransferase"/>
    <property type="match status" value="1"/>
</dbReference>
<protein>
    <submittedName>
        <fullName evidence="12">Histone-lysine N-methyltransferase (Ash1)</fullName>
    </submittedName>
</protein>
<dbReference type="EMBL" id="LSBJ02000008">
    <property type="protein sequence ID" value="OAQ60638.1"/>
    <property type="molecule type" value="Genomic_DNA"/>
</dbReference>
<dbReference type="GO" id="GO:0005694">
    <property type="term" value="C:chromosome"/>
    <property type="evidence" value="ECO:0007669"/>
    <property type="project" value="UniProtKB-SubCell"/>
</dbReference>
<dbReference type="AlphaFoldDB" id="A0A179F5D6"/>
<proteinExistence type="predicted"/>
<dbReference type="PROSITE" id="PS50868">
    <property type="entry name" value="POST_SET"/>
    <property type="match status" value="1"/>
</dbReference>
<dbReference type="Pfam" id="PF00856">
    <property type="entry name" value="SET"/>
    <property type="match status" value="1"/>
</dbReference>
<dbReference type="KEGG" id="pchm:VFPPC_06753"/>
<name>A0A179F5D6_METCM</name>
<feature type="compositionally biased region" description="Acidic residues" evidence="8">
    <location>
        <begin position="258"/>
        <end position="268"/>
    </location>
</feature>
<gene>
    <name evidence="12" type="ORF">VFPPC_06753</name>
</gene>
<evidence type="ECO:0000256" key="7">
    <source>
        <dbReference type="ARBA" id="ARBA00023242"/>
    </source>
</evidence>
<dbReference type="GeneID" id="28849729"/>
<dbReference type="SMART" id="SM00317">
    <property type="entry name" value="SET"/>
    <property type="match status" value="1"/>
</dbReference>
<dbReference type="GO" id="GO:0042054">
    <property type="term" value="F:histone methyltransferase activity"/>
    <property type="evidence" value="ECO:0007669"/>
    <property type="project" value="InterPro"/>
</dbReference>
<dbReference type="OrthoDB" id="422362at2759"/>
<feature type="compositionally biased region" description="Low complexity" evidence="8">
    <location>
        <begin position="10"/>
        <end position="36"/>
    </location>
</feature>
<feature type="compositionally biased region" description="Basic and acidic residues" evidence="8">
    <location>
        <begin position="248"/>
        <end position="257"/>
    </location>
</feature>
<dbReference type="GO" id="GO:0005634">
    <property type="term" value="C:nucleus"/>
    <property type="evidence" value="ECO:0007669"/>
    <property type="project" value="UniProtKB-SubCell"/>
</dbReference>
<keyword evidence="6" id="KW-0949">S-adenosyl-L-methionine</keyword>
<dbReference type="SUPFAM" id="SSF82199">
    <property type="entry name" value="SET domain"/>
    <property type="match status" value="1"/>
</dbReference>
<feature type="compositionally biased region" description="Low complexity" evidence="8">
    <location>
        <begin position="57"/>
        <end position="66"/>
    </location>
</feature>
<feature type="region of interest" description="Disordered" evidence="8">
    <location>
        <begin position="723"/>
        <end position="772"/>
    </location>
</feature>
<accession>A0A179F5D6</accession>
<dbReference type="PANTHER" id="PTHR22884">
    <property type="entry name" value="SET DOMAIN PROTEINS"/>
    <property type="match status" value="1"/>
</dbReference>
<feature type="domain" description="AWS" evidence="11">
    <location>
        <begin position="385"/>
        <end position="432"/>
    </location>
</feature>
<dbReference type="InterPro" id="IPR001214">
    <property type="entry name" value="SET_dom"/>
</dbReference>
<feature type="domain" description="Post-SET" evidence="10">
    <location>
        <begin position="567"/>
        <end position="583"/>
    </location>
</feature>
<keyword evidence="7" id="KW-0539">Nucleus</keyword>
<evidence type="ECO:0000256" key="2">
    <source>
        <dbReference type="ARBA" id="ARBA00004286"/>
    </source>
</evidence>
<dbReference type="RefSeq" id="XP_018138516.1">
    <property type="nucleotide sequence ID" value="XM_018285735.1"/>
</dbReference>
<keyword evidence="3" id="KW-0158">Chromosome</keyword>
<comment type="subcellular location">
    <subcellularLocation>
        <location evidence="2">Chromosome</location>
    </subcellularLocation>
    <subcellularLocation>
        <location evidence="1">Nucleus</location>
    </subcellularLocation>
</comment>
<evidence type="ECO:0000256" key="4">
    <source>
        <dbReference type="ARBA" id="ARBA00022603"/>
    </source>
</evidence>
<evidence type="ECO:0000256" key="3">
    <source>
        <dbReference type="ARBA" id="ARBA00022454"/>
    </source>
</evidence>
<dbReference type="PROSITE" id="PS50280">
    <property type="entry name" value="SET"/>
    <property type="match status" value="1"/>
</dbReference>
<dbReference type="Gene3D" id="2.170.270.10">
    <property type="entry name" value="SET domain"/>
    <property type="match status" value="1"/>
</dbReference>
<dbReference type="InterPro" id="IPR046341">
    <property type="entry name" value="SET_dom_sf"/>
</dbReference>
<keyword evidence="5" id="KW-0808">Transferase</keyword>
<dbReference type="InterPro" id="IPR050777">
    <property type="entry name" value="SET2_Histone-Lys_MeTrsfase"/>
</dbReference>
<organism evidence="12 13">
    <name type="scientific">Pochonia chlamydosporia 170</name>
    <dbReference type="NCBI Taxonomy" id="1380566"/>
    <lineage>
        <taxon>Eukaryota</taxon>
        <taxon>Fungi</taxon>
        <taxon>Dikarya</taxon>
        <taxon>Ascomycota</taxon>
        <taxon>Pezizomycotina</taxon>
        <taxon>Sordariomycetes</taxon>
        <taxon>Hypocreomycetidae</taxon>
        <taxon>Hypocreales</taxon>
        <taxon>Clavicipitaceae</taxon>
        <taxon>Pochonia</taxon>
    </lineage>
</organism>
<dbReference type="STRING" id="1380566.A0A179F5D6"/>
<dbReference type="GO" id="GO:0032259">
    <property type="term" value="P:methylation"/>
    <property type="evidence" value="ECO:0007669"/>
    <property type="project" value="UniProtKB-KW"/>
</dbReference>
<keyword evidence="4" id="KW-0489">Methyltransferase</keyword>
<evidence type="ECO:0000256" key="6">
    <source>
        <dbReference type="ARBA" id="ARBA00022691"/>
    </source>
</evidence>
<dbReference type="Proteomes" id="UP000078397">
    <property type="component" value="Unassembled WGS sequence"/>
</dbReference>
<dbReference type="PROSITE" id="PS51215">
    <property type="entry name" value="AWS"/>
    <property type="match status" value="1"/>
</dbReference>